<dbReference type="Pfam" id="PF14501">
    <property type="entry name" value="HATPase_c_5"/>
    <property type="match status" value="1"/>
</dbReference>
<accession>A0A916Q8C4</accession>
<proteinExistence type="predicted"/>
<feature type="transmembrane region" description="Helical" evidence="1">
    <location>
        <begin position="67"/>
        <end position="87"/>
    </location>
</feature>
<evidence type="ECO:0000259" key="2">
    <source>
        <dbReference type="Pfam" id="PF14501"/>
    </source>
</evidence>
<comment type="caution">
    <text evidence="3">The sequence shown here is derived from an EMBL/GenBank/DDBJ whole genome shotgun (WGS) entry which is preliminary data.</text>
</comment>
<dbReference type="GO" id="GO:0042802">
    <property type="term" value="F:identical protein binding"/>
    <property type="evidence" value="ECO:0007669"/>
    <property type="project" value="TreeGrafter"/>
</dbReference>
<dbReference type="PANTHER" id="PTHR40448">
    <property type="entry name" value="TWO-COMPONENT SENSOR HISTIDINE KINASE"/>
    <property type="match status" value="1"/>
</dbReference>
<feature type="transmembrane region" description="Helical" evidence="1">
    <location>
        <begin position="6"/>
        <end position="29"/>
    </location>
</feature>
<dbReference type="InterPro" id="IPR032834">
    <property type="entry name" value="NatK-like_C"/>
</dbReference>
<feature type="transmembrane region" description="Helical" evidence="1">
    <location>
        <begin position="168"/>
        <end position="190"/>
    </location>
</feature>
<dbReference type="SUPFAM" id="SSF55874">
    <property type="entry name" value="ATPase domain of HSP90 chaperone/DNA topoisomerase II/histidine kinase"/>
    <property type="match status" value="1"/>
</dbReference>
<reference evidence="3" key="1">
    <citation type="submission" date="2020-06" db="EMBL/GenBank/DDBJ databases">
        <title>Characterization of fructooligosaccharide metabolism and fructooligosaccharide-degrading enzymes in human commensal butyrate producers.</title>
        <authorList>
            <person name="Tanno H."/>
            <person name="Fujii T."/>
            <person name="Hirano K."/>
            <person name="Maeno S."/>
            <person name="Tonozuka T."/>
            <person name="Sakamoto M."/>
            <person name="Ohkuma M."/>
            <person name="Tochio T."/>
            <person name="Endo A."/>
        </authorList>
    </citation>
    <scope>NUCLEOTIDE SEQUENCE</scope>
    <source>
        <strain evidence="3">JCM 17466</strain>
    </source>
</reference>
<dbReference type="GO" id="GO:0016301">
    <property type="term" value="F:kinase activity"/>
    <property type="evidence" value="ECO:0007669"/>
    <property type="project" value="UniProtKB-KW"/>
</dbReference>
<keyword evidence="4" id="KW-1185">Reference proteome</keyword>
<dbReference type="AlphaFoldDB" id="A0A916Q8C4"/>
<dbReference type="Proteomes" id="UP000613208">
    <property type="component" value="Unassembled WGS sequence"/>
</dbReference>
<evidence type="ECO:0000256" key="1">
    <source>
        <dbReference type="SAM" id="Phobius"/>
    </source>
</evidence>
<name>A0A916Q8C4_9FIRM</name>
<keyword evidence="1" id="KW-0812">Transmembrane</keyword>
<feature type="transmembrane region" description="Helical" evidence="1">
    <location>
        <begin position="36"/>
        <end position="55"/>
    </location>
</feature>
<feature type="transmembrane region" description="Helical" evidence="1">
    <location>
        <begin position="196"/>
        <end position="216"/>
    </location>
</feature>
<protein>
    <submittedName>
        <fullName evidence="3">Histidine kinase</fullName>
    </submittedName>
</protein>
<gene>
    <name evidence="3" type="ORF">ANBU17_12780</name>
</gene>
<keyword evidence="1" id="KW-0472">Membrane</keyword>
<sequence length="451" mass="51601">MLTGLIVYMTASFFTEAVIHYLSFLILNLRVSKPRILLGSLAVDLIVCPIIYFASSYYHIFPVPAGILSYLLDMFGMFINILSVYLISRQDFWNTAISTSFSFFIYYQTFLITFLFIPEQYALGSSANQAISVLLLLFFTYFIGKIIRRLNPSFLIVRCLKEKKQKRIAAGIGIFIAGSSHYPLLLSGIVQEYNQLMAVIGLFLLFFFSLLFHYITKSILQSETEKAQQQMIAQQNTYIKTLEEIQKDVRLYRHDFKNIMSGMYLDVKNGKTDVLESYMKHMLQDFDQNIGSKIQLANQMVHLEIVELKSLLMTKLAYLHSLKIPCHLEVLYPVQACSMRTPDLLRCIGILIDNAAEAVQKDSGDIDIMITAAKDETVFIISNTAHESPNLSMIWKKGYSTKGKNRGLGLYSYQQITNQYQNITCAASWRNQRFYQELRIGGTSYDTNPAV</sequence>
<feature type="domain" description="Sensor histidine kinase NatK-like C-terminal" evidence="2">
    <location>
        <begin position="341"/>
        <end position="440"/>
    </location>
</feature>
<feature type="transmembrane region" description="Helical" evidence="1">
    <location>
        <begin position="99"/>
        <end position="117"/>
    </location>
</feature>
<evidence type="ECO:0000313" key="4">
    <source>
        <dbReference type="Proteomes" id="UP000613208"/>
    </source>
</evidence>
<organism evidence="3 4">
    <name type="scientific">Anaerostipes butyraticus</name>
    <dbReference type="NCBI Taxonomy" id="645466"/>
    <lineage>
        <taxon>Bacteria</taxon>
        <taxon>Bacillati</taxon>
        <taxon>Bacillota</taxon>
        <taxon>Clostridia</taxon>
        <taxon>Lachnospirales</taxon>
        <taxon>Lachnospiraceae</taxon>
        <taxon>Anaerostipes</taxon>
    </lineage>
</organism>
<keyword evidence="3" id="KW-0808">Transferase</keyword>
<keyword evidence="3" id="KW-0418">Kinase</keyword>
<dbReference type="EMBL" id="BLYI01000027">
    <property type="protein sequence ID" value="GFO84931.1"/>
    <property type="molecule type" value="Genomic_DNA"/>
</dbReference>
<dbReference type="PANTHER" id="PTHR40448:SF1">
    <property type="entry name" value="TWO-COMPONENT SENSOR HISTIDINE KINASE"/>
    <property type="match status" value="1"/>
</dbReference>
<dbReference type="InterPro" id="IPR036890">
    <property type="entry name" value="HATPase_C_sf"/>
</dbReference>
<evidence type="ECO:0000313" key="3">
    <source>
        <dbReference type="EMBL" id="GFO84931.1"/>
    </source>
</evidence>
<keyword evidence="1" id="KW-1133">Transmembrane helix</keyword>
<feature type="transmembrane region" description="Helical" evidence="1">
    <location>
        <begin position="129"/>
        <end position="147"/>
    </location>
</feature>
<dbReference type="Gene3D" id="3.30.565.10">
    <property type="entry name" value="Histidine kinase-like ATPase, C-terminal domain"/>
    <property type="match status" value="1"/>
</dbReference>
<dbReference type="RefSeq" id="WP_201310642.1">
    <property type="nucleotide sequence ID" value="NZ_BLYI01000027.1"/>
</dbReference>